<evidence type="ECO:0000256" key="1">
    <source>
        <dbReference type="ARBA" id="ARBA00004496"/>
    </source>
</evidence>
<dbReference type="NCBIfam" id="TIGR00150">
    <property type="entry name" value="T6A_YjeE"/>
    <property type="match status" value="1"/>
</dbReference>
<protein>
    <recommendedName>
        <fullName evidence="3">tRNA threonylcarbamoyladenosine biosynthesis protein TsaE</fullName>
    </recommendedName>
    <alternativeName>
        <fullName evidence="10">t(6)A37 threonylcarbamoyladenosine biosynthesis protein TsaE</fullName>
    </alternativeName>
</protein>
<comment type="caution">
    <text evidence="11">The sequence shown here is derived from an EMBL/GenBank/DDBJ whole genome shotgun (WGS) entry which is preliminary data.</text>
</comment>
<proteinExistence type="inferred from homology"/>
<keyword evidence="8" id="KW-0067">ATP-binding</keyword>
<dbReference type="PANTHER" id="PTHR33540">
    <property type="entry name" value="TRNA THREONYLCARBAMOYLADENOSINE BIOSYNTHESIS PROTEIN TSAE"/>
    <property type="match status" value="1"/>
</dbReference>
<evidence type="ECO:0000256" key="5">
    <source>
        <dbReference type="ARBA" id="ARBA00022694"/>
    </source>
</evidence>
<dbReference type="PANTHER" id="PTHR33540:SF2">
    <property type="entry name" value="TRNA THREONYLCARBAMOYLADENOSINE BIOSYNTHESIS PROTEIN TSAE"/>
    <property type="match status" value="1"/>
</dbReference>
<dbReference type="EMBL" id="BARW01011841">
    <property type="protein sequence ID" value="GAI77347.1"/>
    <property type="molecule type" value="Genomic_DNA"/>
</dbReference>
<keyword evidence="4" id="KW-0963">Cytoplasm</keyword>
<dbReference type="AlphaFoldDB" id="X1R9C9"/>
<evidence type="ECO:0000313" key="11">
    <source>
        <dbReference type="EMBL" id="GAI77347.1"/>
    </source>
</evidence>
<evidence type="ECO:0000256" key="4">
    <source>
        <dbReference type="ARBA" id="ARBA00022490"/>
    </source>
</evidence>
<dbReference type="GO" id="GO:0005524">
    <property type="term" value="F:ATP binding"/>
    <property type="evidence" value="ECO:0007669"/>
    <property type="project" value="UniProtKB-KW"/>
</dbReference>
<evidence type="ECO:0000256" key="10">
    <source>
        <dbReference type="ARBA" id="ARBA00032441"/>
    </source>
</evidence>
<organism evidence="11">
    <name type="scientific">marine sediment metagenome</name>
    <dbReference type="NCBI Taxonomy" id="412755"/>
    <lineage>
        <taxon>unclassified sequences</taxon>
        <taxon>metagenomes</taxon>
        <taxon>ecological metagenomes</taxon>
    </lineage>
</organism>
<dbReference type="GO" id="GO:0005737">
    <property type="term" value="C:cytoplasm"/>
    <property type="evidence" value="ECO:0007669"/>
    <property type="project" value="UniProtKB-SubCell"/>
</dbReference>
<keyword evidence="5" id="KW-0819">tRNA processing</keyword>
<comment type="subcellular location">
    <subcellularLocation>
        <location evidence="1">Cytoplasm</location>
    </subcellularLocation>
</comment>
<reference evidence="11" key="1">
    <citation type="journal article" date="2014" name="Front. Microbiol.">
        <title>High frequency of phylogenetically diverse reductive dehalogenase-homologous genes in deep subseafloor sedimentary metagenomes.</title>
        <authorList>
            <person name="Kawai M."/>
            <person name="Futagami T."/>
            <person name="Toyoda A."/>
            <person name="Takaki Y."/>
            <person name="Nishi S."/>
            <person name="Hori S."/>
            <person name="Arai W."/>
            <person name="Tsubouchi T."/>
            <person name="Morono Y."/>
            <person name="Uchiyama I."/>
            <person name="Ito T."/>
            <person name="Fujiyama A."/>
            <person name="Inagaki F."/>
            <person name="Takami H."/>
        </authorList>
    </citation>
    <scope>NUCLEOTIDE SEQUENCE</scope>
    <source>
        <strain evidence="11">Expedition CK06-06</strain>
    </source>
</reference>
<gene>
    <name evidence="11" type="ORF">S12H4_22632</name>
</gene>
<evidence type="ECO:0000256" key="6">
    <source>
        <dbReference type="ARBA" id="ARBA00022723"/>
    </source>
</evidence>
<evidence type="ECO:0000256" key="3">
    <source>
        <dbReference type="ARBA" id="ARBA00019010"/>
    </source>
</evidence>
<keyword evidence="7" id="KW-0547">Nucleotide-binding</keyword>
<evidence type="ECO:0000256" key="8">
    <source>
        <dbReference type="ARBA" id="ARBA00022840"/>
    </source>
</evidence>
<comment type="similarity">
    <text evidence="2">Belongs to the TsaE family.</text>
</comment>
<dbReference type="Gene3D" id="3.40.50.300">
    <property type="entry name" value="P-loop containing nucleotide triphosphate hydrolases"/>
    <property type="match status" value="1"/>
</dbReference>
<dbReference type="InterPro" id="IPR027417">
    <property type="entry name" value="P-loop_NTPase"/>
</dbReference>
<sequence>GLNSPFVKEKVTSPSFTLINEYHGYIPVYHMDFYRLNNLKEILDLGVEDYFYSESICLVEWAEKMGDMFPEEAIKVMIKHIKNSHRDISIERRG</sequence>
<accession>X1R9C9</accession>
<feature type="non-terminal residue" evidence="11">
    <location>
        <position position="1"/>
    </location>
</feature>
<evidence type="ECO:0000256" key="2">
    <source>
        <dbReference type="ARBA" id="ARBA00007599"/>
    </source>
</evidence>
<dbReference type="InterPro" id="IPR003442">
    <property type="entry name" value="T6A_TsaE"/>
</dbReference>
<name>X1R9C9_9ZZZZ</name>
<evidence type="ECO:0000256" key="7">
    <source>
        <dbReference type="ARBA" id="ARBA00022741"/>
    </source>
</evidence>
<keyword evidence="9" id="KW-0460">Magnesium</keyword>
<dbReference type="Pfam" id="PF02367">
    <property type="entry name" value="TsaE"/>
    <property type="match status" value="1"/>
</dbReference>
<dbReference type="GO" id="GO:0002949">
    <property type="term" value="P:tRNA threonylcarbamoyladenosine modification"/>
    <property type="evidence" value="ECO:0007669"/>
    <property type="project" value="InterPro"/>
</dbReference>
<keyword evidence="6" id="KW-0479">Metal-binding</keyword>
<dbReference type="GO" id="GO:0046872">
    <property type="term" value="F:metal ion binding"/>
    <property type="evidence" value="ECO:0007669"/>
    <property type="project" value="UniProtKB-KW"/>
</dbReference>
<evidence type="ECO:0000256" key="9">
    <source>
        <dbReference type="ARBA" id="ARBA00022842"/>
    </source>
</evidence>
<dbReference type="SUPFAM" id="SSF52540">
    <property type="entry name" value="P-loop containing nucleoside triphosphate hydrolases"/>
    <property type="match status" value="1"/>
</dbReference>